<feature type="region of interest" description="Disordered" evidence="1">
    <location>
        <begin position="54"/>
        <end position="168"/>
    </location>
</feature>
<evidence type="ECO:0000256" key="1">
    <source>
        <dbReference type="SAM" id="MobiDB-lite"/>
    </source>
</evidence>
<reference evidence="2 3" key="1">
    <citation type="journal article" date="2018" name="IMA Fungus">
        <title>IMA Genome-F 10: Nine draft genome sequences of Claviceps purpurea s.lat., including C. arundinis, C. humidiphila, and C. cf. spartinae, pseudomolecules for the pitch canker pathogen Fusarium circinatum, draft genome of Davidsoniella eucalypti, Grosmannia galeiformis, Quambalaria eucalypti, and Teratosphaeria destructans.</title>
        <authorList>
            <person name="Wingfield B.D."/>
            <person name="Liu M."/>
            <person name="Nguyen H.D."/>
            <person name="Lane F.A."/>
            <person name="Morgan S.W."/>
            <person name="De Vos L."/>
            <person name="Wilken P.M."/>
            <person name="Duong T.A."/>
            <person name="Aylward J."/>
            <person name="Coetzee M.P."/>
            <person name="Dadej K."/>
            <person name="De Beer Z.W."/>
            <person name="Findlay W."/>
            <person name="Havenga M."/>
            <person name="Kolarik M."/>
            <person name="Menzies J.G."/>
            <person name="Naidoo K."/>
            <person name="Pochopski O."/>
            <person name="Shoukouhi P."/>
            <person name="Santana Q.C."/>
            <person name="Seifert K.A."/>
            <person name="Soal N."/>
            <person name="Steenkamp E.T."/>
            <person name="Tatham C.T."/>
            <person name="van der Nest M.A."/>
            <person name="Wingfield M.J."/>
        </authorList>
    </citation>
    <scope>NUCLEOTIDE SEQUENCE [LARGE SCALE GENOMIC DNA]</scope>
    <source>
        <strain evidence="2">CMW44962</strain>
    </source>
</reference>
<proteinExistence type="predicted"/>
<sequence>MPMAWTPDADRRLLLLVLEISSVNNNQIAERWAAKHGPEGGEQPTARAITERLAKLKKMANSTGTGSNAGTTPKKSAVPRATPSKAKKAEPKTPASSSKKRGKAAASMSDEDDTEAEAAGLKEESPTKRARLERRSKKEKKYEDPGSEVEDEVAVGGSSSKVGGGEGGVFDEFDDVAGVAGRDHGFGMDDLSDVSGFRPAA</sequence>
<feature type="compositionally biased region" description="Basic residues" evidence="1">
    <location>
        <begin position="128"/>
        <end position="139"/>
    </location>
</feature>
<comment type="caution">
    <text evidence="2">The sequence shown here is derived from an EMBL/GenBank/DDBJ whole genome shotgun (WGS) entry which is preliminary data.</text>
</comment>
<gene>
    <name evidence="2" type="ORF">Tdes44962_MAKER02933</name>
</gene>
<name>A0A9W7SRP2_9PEZI</name>
<dbReference type="OrthoDB" id="5420368at2759"/>
<keyword evidence="3" id="KW-1185">Reference proteome</keyword>
<accession>A0A9W7SRP2</accession>
<dbReference type="AlphaFoldDB" id="A0A9W7SRP2"/>
<organism evidence="2 3">
    <name type="scientific">Teratosphaeria destructans</name>
    <dbReference type="NCBI Taxonomy" id="418781"/>
    <lineage>
        <taxon>Eukaryota</taxon>
        <taxon>Fungi</taxon>
        <taxon>Dikarya</taxon>
        <taxon>Ascomycota</taxon>
        <taxon>Pezizomycotina</taxon>
        <taxon>Dothideomycetes</taxon>
        <taxon>Dothideomycetidae</taxon>
        <taxon>Mycosphaerellales</taxon>
        <taxon>Teratosphaeriaceae</taxon>
        <taxon>Teratosphaeria</taxon>
    </lineage>
</organism>
<dbReference type="EMBL" id="RIBY02001890">
    <property type="protein sequence ID" value="KAH9827307.1"/>
    <property type="molecule type" value="Genomic_DNA"/>
</dbReference>
<evidence type="ECO:0000313" key="2">
    <source>
        <dbReference type="EMBL" id="KAH9827307.1"/>
    </source>
</evidence>
<dbReference type="Proteomes" id="UP001138500">
    <property type="component" value="Unassembled WGS sequence"/>
</dbReference>
<feature type="compositionally biased region" description="Low complexity" evidence="1">
    <location>
        <begin position="60"/>
        <end position="72"/>
    </location>
</feature>
<evidence type="ECO:0000313" key="3">
    <source>
        <dbReference type="Proteomes" id="UP001138500"/>
    </source>
</evidence>
<reference evidence="2 3" key="2">
    <citation type="journal article" date="2021" name="Curr. Genet.">
        <title>Genetic response to nitrogen starvation in the aggressive Eucalyptus foliar pathogen Teratosphaeria destructans.</title>
        <authorList>
            <person name="Havenga M."/>
            <person name="Wingfield B.D."/>
            <person name="Wingfield M.J."/>
            <person name="Dreyer L.L."/>
            <person name="Roets F."/>
            <person name="Aylward J."/>
        </authorList>
    </citation>
    <scope>NUCLEOTIDE SEQUENCE [LARGE SCALE GENOMIC DNA]</scope>
    <source>
        <strain evidence="2">CMW44962</strain>
    </source>
</reference>
<protein>
    <submittedName>
        <fullName evidence="2">Uncharacterized protein</fullName>
    </submittedName>
</protein>